<dbReference type="RefSeq" id="WP_153871707.1">
    <property type="nucleotide sequence ID" value="NZ_JAEKCT010000004.1"/>
</dbReference>
<dbReference type="Proteomes" id="UP000620382">
    <property type="component" value="Unassembled WGS sequence"/>
</dbReference>
<evidence type="ECO:0000313" key="4">
    <source>
        <dbReference type="Proteomes" id="UP000620382"/>
    </source>
</evidence>
<evidence type="ECO:0000313" key="3">
    <source>
        <dbReference type="Proteomes" id="UP000408764"/>
    </source>
</evidence>
<dbReference type="AlphaFoldDB" id="A0A5P1DG66"/>
<evidence type="ECO:0000313" key="2">
    <source>
        <dbReference type="EMBL" id="MRJ38629.1"/>
    </source>
</evidence>
<keyword evidence="4" id="KW-1185">Reference proteome</keyword>
<reference evidence="1 4" key="2">
    <citation type="submission" date="2021-01" db="EMBL/GenBank/DDBJ databases">
        <title>Antibiotic resistance and phylogeny of Pseudomonas spp. isolated over three decades from chicken meat in the Norwegian food chain.</title>
        <authorList>
            <person name="Moen B."/>
        </authorList>
    </citation>
    <scope>NUCLEOTIDE SEQUENCE [LARGE SCALE GENOMIC DNA]</scope>
    <source>
        <strain evidence="1 4">MF6766</strain>
    </source>
</reference>
<organism evidence="2 3">
    <name type="scientific">Pseudomonas haemolytica</name>
    <dbReference type="NCBI Taxonomy" id="2600065"/>
    <lineage>
        <taxon>Bacteria</taxon>
        <taxon>Pseudomonadati</taxon>
        <taxon>Pseudomonadota</taxon>
        <taxon>Gammaproteobacteria</taxon>
        <taxon>Pseudomonadales</taxon>
        <taxon>Pseudomonadaceae</taxon>
        <taxon>Pseudomonas</taxon>
    </lineage>
</organism>
<evidence type="ECO:0000313" key="1">
    <source>
        <dbReference type="EMBL" id="MBK3462890.1"/>
    </source>
</evidence>
<name>A0A5P1DG66_9PSED</name>
<dbReference type="EMBL" id="JAENSR010000011">
    <property type="protein sequence ID" value="MBK3462890.1"/>
    <property type="molecule type" value="Genomic_DNA"/>
</dbReference>
<sequence>MMKDSSLKAWLILAIGKKLLSVDALIHKLGSVAHGFPQEISFHFEGSIPGRFFCDSDGASIGLSVEPLIECDMQEYGAQVIASMSDDACFSNVIKKTLSSAVLVKSSVEDRVVGVGFSFDCEERLFILNLGDEIFVYRSIPSDVVESECLIFIAVEGED</sequence>
<dbReference type="Proteomes" id="UP000408764">
    <property type="component" value="Unassembled WGS sequence"/>
</dbReference>
<reference evidence="2 3" key="1">
    <citation type="submission" date="2019-08" db="EMBL/GenBank/DDBJ databases">
        <title>Pseudomonas haemolytica sp. nov. isolated from raw milk and skim milk concentrate.</title>
        <authorList>
            <person name="Hofmann K."/>
            <person name="Huptas C."/>
            <person name="Doll E."/>
            <person name="Scherer S."/>
            <person name="Wenning M."/>
        </authorList>
    </citation>
    <scope>NUCLEOTIDE SEQUENCE [LARGE SCALE GENOMIC DNA]</scope>
    <source>
        <strain evidence="2 3">DSM 108987</strain>
    </source>
</reference>
<protein>
    <submittedName>
        <fullName evidence="2">Uncharacterized protein</fullName>
    </submittedName>
</protein>
<accession>A0A5P1DG66</accession>
<dbReference type="OrthoDB" id="6556167at2"/>
<gene>
    <name evidence="2" type="ORF">FRT59_16865</name>
    <name evidence="1" type="ORF">JJD71_27865</name>
</gene>
<dbReference type="EMBL" id="VOIW01000004">
    <property type="protein sequence ID" value="MRJ38629.1"/>
    <property type="molecule type" value="Genomic_DNA"/>
</dbReference>
<proteinExistence type="predicted"/>
<comment type="caution">
    <text evidence="2">The sequence shown here is derived from an EMBL/GenBank/DDBJ whole genome shotgun (WGS) entry which is preliminary data.</text>
</comment>